<keyword evidence="4" id="KW-1185">Reference proteome</keyword>
<dbReference type="Proteomes" id="UP000053097">
    <property type="component" value="Unassembled WGS sequence"/>
</dbReference>
<dbReference type="InterPro" id="IPR044822">
    <property type="entry name" value="Myb_DNA-bind_4"/>
</dbReference>
<sequence>MTKLLIEEIREHISLLNKKNSMQKKIWKEIASNLKKRGYNITDEQYSVKWKNLKQKYKSVRNANNETDSATVSWVYFDLIEELMKTTPEVTPVSLASNIRGFRVHKENVSTREHSESNDGNAVPSTSYGTTRNVRKRTREGNELAYYEKLYKQREMHHKDNIEMQNRFLTVLKEIYKDDQ</sequence>
<dbReference type="OrthoDB" id="7550490at2759"/>
<gene>
    <name evidence="3" type="ORF">X777_06916</name>
</gene>
<name>A0A026WD96_OOCBI</name>
<organism evidence="3 4">
    <name type="scientific">Ooceraea biroi</name>
    <name type="common">Clonal raider ant</name>
    <name type="synonym">Cerapachys biroi</name>
    <dbReference type="NCBI Taxonomy" id="2015173"/>
    <lineage>
        <taxon>Eukaryota</taxon>
        <taxon>Metazoa</taxon>
        <taxon>Ecdysozoa</taxon>
        <taxon>Arthropoda</taxon>
        <taxon>Hexapoda</taxon>
        <taxon>Insecta</taxon>
        <taxon>Pterygota</taxon>
        <taxon>Neoptera</taxon>
        <taxon>Endopterygota</taxon>
        <taxon>Hymenoptera</taxon>
        <taxon>Apocrita</taxon>
        <taxon>Aculeata</taxon>
        <taxon>Formicoidea</taxon>
        <taxon>Formicidae</taxon>
        <taxon>Dorylinae</taxon>
        <taxon>Ooceraea</taxon>
    </lineage>
</organism>
<reference evidence="3 4" key="1">
    <citation type="journal article" date="2014" name="Curr. Biol.">
        <title>The genome of the clonal raider ant Cerapachys biroi.</title>
        <authorList>
            <person name="Oxley P.R."/>
            <person name="Ji L."/>
            <person name="Fetter-Pruneda I."/>
            <person name="McKenzie S.K."/>
            <person name="Li C."/>
            <person name="Hu H."/>
            <person name="Zhang G."/>
            <person name="Kronauer D.J."/>
        </authorList>
    </citation>
    <scope>NUCLEOTIDE SEQUENCE [LARGE SCALE GENOMIC DNA]</scope>
</reference>
<dbReference type="AlphaFoldDB" id="A0A026WD96"/>
<dbReference type="PANTHER" id="PTHR47595:SF1">
    <property type="entry name" value="MYB_SANT-LIKE DNA-BINDING DOMAIN-CONTAINING PROTEIN"/>
    <property type="match status" value="1"/>
</dbReference>
<evidence type="ECO:0000259" key="2">
    <source>
        <dbReference type="Pfam" id="PF13837"/>
    </source>
</evidence>
<feature type="compositionally biased region" description="Polar residues" evidence="1">
    <location>
        <begin position="118"/>
        <end position="132"/>
    </location>
</feature>
<protein>
    <recommendedName>
        <fullName evidence="2">Myb/SANT-like DNA-binding domain-containing protein</fullName>
    </recommendedName>
</protein>
<dbReference type="PANTHER" id="PTHR47595">
    <property type="entry name" value="HEAT SHOCK 70 KDA PROTEIN 14"/>
    <property type="match status" value="1"/>
</dbReference>
<proteinExistence type="predicted"/>
<evidence type="ECO:0000256" key="1">
    <source>
        <dbReference type="SAM" id="MobiDB-lite"/>
    </source>
</evidence>
<accession>A0A026WD96</accession>
<dbReference type="Gene3D" id="1.10.10.60">
    <property type="entry name" value="Homeodomain-like"/>
    <property type="match status" value="1"/>
</dbReference>
<dbReference type="OMA" id="MENYAGR"/>
<evidence type="ECO:0000313" key="4">
    <source>
        <dbReference type="Proteomes" id="UP000053097"/>
    </source>
</evidence>
<evidence type="ECO:0000313" key="3">
    <source>
        <dbReference type="EMBL" id="EZA53606.1"/>
    </source>
</evidence>
<feature type="compositionally biased region" description="Basic and acidic residues" evidence="1">
    <location>
        <begin position="107"/>
        <end position="117"/>
    </location>
</feature>
<feature type="domain" description="Myb/SANT-like DNA-binding" evidence="2">
    <location>
        <begin position="2"/>
        <end position="83"/>
    </location>
</feature>
<feature type="region of interest" description="Disordered" evidence="1">
    <location>
        <begin position="107"/>
        <end position="139"/>
    </location>
</feature>
<dbReference type="EMBL" id="KK107277">
    <property type="protein sequence ID" value="EZA53606.1"/>
    <property type="molecule type" value="Genomic_DNA"/>
</dbReference>
<dbReference type="Pfam" id="PF13837">
    <property type="entry name" value="Myb_DNA-bind_4"/>
    <property type="match status" value="1"/>
</dbReference>